<evidence type="ECO:0000313" key="3">
    <source>
        <dbReference type="Proteomes" id="UP000219353"/>
    </source>
</evidence>
<feature type="transmembrane region" description="Helical" evidence="1">
    <location>
        <begin position="32"/>
        <end position="55"/>
    </location>
</feature>
<accession>A0A285I2H6</accession>
<dbReference type="PANTHER" id="PTHR34351:SF1">
    <property type="entry name" value="SLR1927 PROTEIN"/>
    <property type="match status" value="1"/>
</dbReference>
<gene>
    <name evidence="2" type="ORF">SAMN06297280_0291</name>
</gene>
<dbReference type="PANTHER" id="PTHR34351">
    <property type="entry name" value="SLR1927 PROTEIN-RELATED"/>
    <property type="match status" value="1"/>
</dbReference>
<proteinExistence type="predicted"/>
<dbReference type="RefSeq" id="WP_097109584.1">
    <property type="nucleotide sequence ID" value="NZ_OBEB01000001.1"/>
</dbReference>
<organism evidence="2 3">
    <name type="scientific">Arsukibacterium tuosuense</name>
    <dbReference type="NCBI Taxonomy" id="1323745"/>
    <lineage>
        <taxon>Bacteria</taxon>
        <taxon>Pseudomonadati</taxon>
        <taxon>Pseudomonadota</taxon>
        <taxon>Gammaproteobacteria</taxon>
        <taxon>Chromatiales</taxon>
        <taxon>Chromatiaceae</taxon>
        <taxon>Arsukibacterium</taxon>
    </lineage>
</organism>
<reference evidence="3" key="1">
    <citation type="submission" date="2017-09" db="EMBL/GenBank/DDBJ databases">
        <authorList>
            <person name="Varghese N."/>
            <person name="Submissions S."/>
        </authorList>
    </citation>
    <scope>NUCLEOTIDE SEQUENCE [LARGE SCALE GENOMIC DNA]</scope>
    <source>
        <strain evidence="3">CGMCC 1.12461</strain>
    </source>
</reference>
<name>A0A285I2H6_9GAMM</name>
<keyword evidence="1" id="KW-0812">Transmembrane</keyword>
<feature type="transmembrane region" description="Helical" evidence="1">
    <location>
        <begin position="62"/>
        <end position="82"/>
    </location>
</feature>
<dbReference type="AlphaFoldDB" id="A0A285I2H6"/>
<evidence type="ECO:0000256" key="1">
    <source>
        <dbReference type="SAM" id="Phobius"/>
    </source>
</evidence>
<sequence>MKSLKNLATRWFNNWLDKRQPKARVVTLTQKIIYILPSRFGLWYILLLILLYLLGTNYQNNLILLMSYMLVSVLLLALTLAWRNLHNITVSCAPVLSAYAEETLMVPVTLQAPLPRQQLQCYFYHQQQPAFTDNSQQIMVPLITERRGYFSLPRLTVHSYYPFGLFNCKSMLNLDYHYWVFPKPLATDAINSLGENSGNKNQLADDYDTIRSYQSGDSLKLMLWKRLARDPTSPVVKHAPSSPQPEPDWITIPAVSGAALEVALSKACYLMLQLEQRGKPYGLRINKKSVDPSCGQQHLERCLREMALC</sequence>
<dbReference type="OrthoDB" id="5298497at2"/>
<dbReference type="Proteomes" id="UP000219353">
    <property type="component" value="Unassembled WGS sequence"/>
</dbReference>
<protein>
    <submittedName>
        <fullName evidence="2">Uncharacterized conserved protein, DUF58 family, contains vWF domain</fullName>
    </submittedName>
</protein>
<keyword evidence="1" id="KW-1133">Transmembrane helix</keyword>
<keyword evidence="3" id="KW-1185">Reference proteome</keyword>
<keyword evidence="1" id="KW-0472">Membrane</keyword>
<evidence type="ECO:0000313" key="2">
    <source>
        <dbReference type="EMBL" id="SNY41276.1"/>
    </source>
</evidence>
<dbReference type="EMBL" id="OBEB01000001">
    <property type="protein sequence ID" value="SNY41276.1"/>
    <property type="molecule type" value="Genomic_DNA"/>
</dbReference>